<gene>
    <name evidence="1" type="ORF">CFN58_32015</name>
</gene>
<evidence type="ECO:0000313" key="1">
    <source>
        <dbReference type="EMBL" id="OZI83319.1"/>
    </source>
</evidence>
<dbReference type="EMBL" id="NKQU01000639">
    <property type="protein sequence ID" value="OZI83319.1"/>
    <property type="molecule type" value="Genomic_DNA"/>
</dbReference>
<name>A0A261WAW6_9PSED</name>
<accession>A0A261WAW6</accession>
<evidence type="ECO:0000313" key="2">
    <source>
        <dbReference type="Proteomes" id="UP000217163"/>
    </source>
</evidence>
<proteinExistence type="predicted"/>
<protein>
    <submittedName>
        <fullName evidence="1">Uncharacterized protein</fullName>
    </submittedName>
</protein>
<reference evidence="2" key="1">
    <citation type="journal article" date="2016" name="Sci. Rep.">
        <title>Genome analysis of the kiwifruit canker pathogen Pseudomonas syringae pv. actinidiae biovar 5.</title>
        <authorList>
            <person name="Fujikawa T."/>
            <person name="Sawada H."/>
        </authorList>
    </citation>
    <scope>NUCLEOTIDE SEQUENCE [LARGE SCALE GENOMIC DNA]</scope>
    <source>
        <strain evidence="2">MAFF 212061</strain>
    </source>
</reference>
<comment type="caution">
    <text evidence="1">The sequence shown here is derived from an EMBL/GenBank/DDBJ whole genome shotgun (WGS) entry which is preliminary data.</text>
</comment>
<sequence length="64" mass="7157">MGANLFAKAVSQTMHFQRLYRPFREQVRSHALRAEAFPGSPGLMYNAERPVSGARCALIGRHAQ</sequence>
<dbReference type="AlphaFoldDB" id="A0A261WAW6"/>
<dbReference type="Proteomes" id="UP000217163">
    <property type="component" value="Unassembled WGS sequence"/>
</dbReference>
<organism evidence="1 2">
    <name type="scientific">Pseudomonas avellanae</name>
    <dbReference type="NCBI Taxonomy" id="46257"/>
    <lineage>
        <taxon>Bacteria</taxon>
        <taxon>Pseudomonadati</taxon>
        <taxon>Pseudomonadota</taxon>
        <taxon>Gammaproteobacteria</taxon>
        <taxon>Pseudomonadales</taxon>
        <taxon>Pseudomonadaceae</taxon>
        <taxon>Pseudomonas</taxon>
    </lineage>
</organism>